<reference evidence="2 3" key="1">
    <citation type="journal article" date="2014" name="Genome Biol. Evol.">
        <title>The secreted proteins of Achlya hypogyna and Thraustotheca clavata identify the ancestral oomycete secretome and reveal gene acquisitions by horizontal gene transfer.</title>
        <authorList>
            <person name="Misner I."/>
            <person name="Blouin N."/>
            <person name="Leonard G."/>
            <person name="Richards T.A."/>
            <person name="Lane C.E."/>
        </authorList>
    </citation>
    <scope>NUCLEOTIDE SEQUENCE [LARGE SCALE GENOMIC DNA]</scope>
    <source>
        <strain evidence="2 3">ATCC 34112</strain>
    </source>
</reference>
<evidence type="ECO:0000313" key="3">
    <source>
        <dbReference type="Proteomes" id="UP000243217"/>
    </source>
</evidence>
<dbReference type="EMBL" id="JNBS01000341">
    <property type="protein sequence ID" value="OQS06467.1"/>
    <property type="molecule type" value="Genomic_DNA"/>
</dbReference>
<dbReference type="Proteomes" id="UP000243217">
    <property type="component" value="Unassembled WGS sequence"/>
</dbReference>
<sequence>MSTPRLCLYGGCRSYGKMSGYCLIHVKEANIPSKSPPVAPVTTPQTICPSPPIAPLHMTQSPKRNTTMQIKTLPSIAHGCWHCFVPNCNSLAQTNLPFCIEHEHATLTVDVKTRKKRKSPAKHNEPRSRPRLSPSEARNTSLPVQCDELYRQQMDVSEHAHILATLART</sequence>
<gene>
    <name evidence="2" type="ORF">THRCLA_20369</name>
</gene>
<keyword evidence="3" id="KW-1185">Reference proteome</keyword>
<evidence type="ECO:0000313" key="2">
    <source>
        <dbReference type="EMBL" id="OQS06467.1"/>
    </source>
</evidence>
<name>A0A1W0A834_9STRA</name>
<dbReference type="OrthoDB" id="59046at2759"/>
<accession>A0A1W0A834</accession>
<evidence type="ECO:0000256" key="1">
    <source>
        <dbReference type="SAM" id="MobiDB-lite"/>
    </source>
</evidence>
<protein>
    <submittedName>
        <fullName evidence="2">Uncharacterized protein</fullName>
    </submittedName>
</protein>
<organism evidence="2 3">
    <name type="scientific">Thraustotheca clavata</name>
    <dbReference type="NCBI Taxonomy" id="74557"/>
    <lineage>
        <taxon>Eukaryota</taxon>
        <taxon>Sar</taxon>
        <taxon>Stramenopiles</taxon>
        <taxon>Oomycota</taxon>
        <taxon>Saprolegniomycetes</taxon>
        <taxon>Saprolegniales</taxon>
        <taxon>Achlyaceae</taxon>
        <taxon>Thraustotheca</taxon>
    </lineage>
</organism>
<comment type="caution">
    <text evidence="2">The sequence shown here is derived from an EMBL/GenBank/DDBJ whole genome shotgun (WGS) entry which is preliminary data.</text>
</comment>
<proteinExistence type="predicted"/>
<feature type="region of interest" description="Disordered" evidence="1">
    <location>
        <begin position="112"/>
        <end position="141"/>
    </location>
</feature>
<dbReference type="AlphaFoldDB" id="A0A1W0A834"/>